<dbReference type="AlphaFoldDB" id="A0A4U8YXY2"/>
<dbReference type="EMBL" id="CAADHO010000012">
    <property type="protein sequence ID" value="VFQ46942.1"/>
    <property type="molecule type" value="Genomic_DNA"/>
</dbReference>
<organism evidence="1 2">
    <name type="scientific">Desulfoluna butyratoxydans</name>
    <dbReference type="NCBI Taxonomy" id="231438"/>
    <lineage>
        <taxon>Bacteria</taxon>
        <taxon>Pseudomonadati</taxon>
        <taxon>Thermodesulfobacteriota</taxon>
        <taxon>Desulfobacteria</taxon>
        <taxon>Desulfobacterales</taxon>
        <taxon>Desulfolunaceae</taxon>
        <taxon>Desulfoluna</taxon>
    </lineage>
</organism>
<dbReference type="Proteomes" id="UP000507962">
    <property type="component" value="Unassembled WGS sequence"/>
</dbReference>
<gene>
    <name evidence="1" type="ORF">MSL71_46240</name>
</gene>
<protein>
    <submittedName>
        <fullName evidence="1">Uncharacterized protein</fullName>
    </submittedName>
</protein>
<proteinExistence type="predicted"/>
<keyword evidence="2" id="KW-1185">Reference proteome</keyword>
<accession>A0A4U8YXY2</accession>
<sequence>MSTAEKRDETIQTMSENLAAFAVDREDLKLLLATLPEDDTIKTVTVEYELQILKIISAGWAVSVYMDGKKEKDALAERFWLIIREFSKTLSETLHLTTGADVDYFETLKQRFDTYLAAIKKAGKGEPTQAVGPEFARLCDCPDNPFVTLNGARIFHLTVTAVQEYVAAVTIVPEST</sequence>
<evidence type="ECO:0000313" key="2">
    <source>
        <dbReference type="Proteomes" id="UP000507962"/>
    </source>
</evidence>
<evidence type="ECO:0000313" key="1">
    <source>
        <dbReference type="EMBL" id="VFQ46942.1"/>
    </source>
</evidence>
<dbReference type="RefSeq" id="WP_180145763.1">
    <property type="nucleotide sequence ID" value="NZ_CAADHO010000012.1"/>
</dbReference>
<name>A0A4U8YXY2_9BACT</name>
<reference evidence="1 2" key="1">
    <citation type="submission" date="2019-03" db="EMBL/GenBank/DDBJ databases">
        <authorList>
            <person name="Nijsse B."/>
        </authorList>
    </citation>
    <scope>NUCLEOTIDE SEQUENCE [LARGE SCALE GENOMIC DNA]</scope>
    <source>
        <strain evidence="1">Desulfoluna butyratoxydans MSL71</strain>
    </source>
</reference>